<dbReference type="InterPro" id="IPR036388">
    <property type="entry name" value="WH-like_DNA-bd_sf"/>
</dbReference>
<organism evidence="8 9">
    <name type="scientific">Streptomyces tagetis</name>
    <dbReference type="NCBI Taxonomy" id="2820809"/>
    <lineage>
        <taxon>Bacteria</taxon>
        <taxon>Bacillati</taxon>
        <taxon>Actinomycetota</taxon>
        <taxon>Actinomycetes</taxon>
        <taxon>Kitasatosporales</taxon>
        <taxon>Streptomycetaceae</taxon>
        <taxon>Streptomyces</taxon>
    </lineage>
</organism>
<dbReference type="NCBIfam" id="TIGR02937">
    <property type="entry name" value="sigma70-ECF"/>
    <property type="match status" value="1"/>
</dbReference>
<evidence type="ECO:0000256" key="1">
    <source>
        <dbReference type="ARBA" id="ARBA00010641"/>
    </source>
</evidence>
<comment type="similarity">
    <text evidence="1">Belongs to the sigma-70 factor family. ECF subfamily.</text>
</comment>
<keyword evidence="5" id="KW-0804">Transcription</keyword>
<evidence type="ECO:0000313" key="9">
    <source>
        <dbReference type="Proteomes" id="UP000677875"/>
    </source>
</evidence>
<dbReference type="Pfam" id="PF04542">
    <property type="entry name" value="Sigma70_r2"/>
    <property type="match status" value="1"/>
</dbReference>
<comment type="caution">
    <text evidence="8">The sequence shown here is derived from an EMBL/GenBank/DDBJ whole genome shotgun (WGS) entry which is preliminary data.</text>
</comment>
<gene>
    <name evidence="8" type="ORF">J5Y05_05395</name>
</gene>
<dbReference type="InterPro" id="IPR013324">
    <property type="entry name" value="RNA_pol_sigma_r3/r4-like"/>
</dbReference>
<keyword evidence="4" id="KW-0238">DNA-binding</keyword>
<evidence type="ECO:0000259" key="7">
    <source>
        <dbReference type="Pfam" id="PF04542"/>
    </source>
</evidence>
<dbReference type="Gene3D" id="1.10.10.10">
    <property type="entry name" value="Winged helix-like DNA-binding domain superfamily/Winged helix DNA-binding domain"/>
    <property type="match status" value="1"/>
</dbReference>
<dbReference type="InterPro" id="IPR007627">
    <property type="entry name" value="RNA_pol_sigma70_r2"/>
</dbReference>
<dbReference type="PANTHER" id="PTHR43133">
    <property type="entry name" value="RNA POLYMERASE ECF-TYPE SIGMA FACTO"/>
    <property type="match status" value="1"/>
</dbReference>
<feature type="compositionally biased region" description="Basic and acidic residues" evidence="6">
    <location>
        <begin position="126"/>
        <end position="136"/>
    </location>
</feature>
<dbReference type="SUPFAM" id="SSF88659">
    <property type="entry name" value="Sigma3 and sigma4 domains of RNA polymerase sigma factors"/>
    <property type="match status" value="1"/>
</dbReference>
<evidence type="ECO:0000256" key="4">
    <source>
        <dbReference type="ARBA" id="ARBA00023125"/>
    </source>
</evidence>
<keyword evidence="3" id="KW-0731">Sigma factor</keyword>
<proteinExistence type="inferred from homology"/>
<sequence>MIAPVRDGTTSSTAYDDLSYTRGGTVDRAEVGVLVQSAADGDAAAWKALVDGLGPLVWSVVRAHGLSDADAHEVYQTAWFRFTQHLGRIREPEKTGSWLASTARHECLKVIRASQRWTPTDDVHLLDRASEDRTPEESVLDSEEAAAQTERVRRLWQEFEELGERCRQLLRVLMASPPPSYQEVSAALGIAVGSIGPMRQRCLRRLRAKLETRGTT</sequence>
<dbReference type="GO" id="GO:0006352">
    <property type="term" value="P:DNA-templated transcription initiation"/>
    <property type="evidence" value="ECO:0007669"/>
    <property type="project" value="InterPro"/>
</dbReference>
<keyword evidence="9" id="KW-1185">Reference proteome</keyword>
<accession>A0A940XK11</accession>
<feature type="region of interest" description="Disordered" evidence="6">
    <location>
        <begin position="126"/>
        <end position="145"/>
    </location>
</feature>
<dbReference type="InterPro" id="IPR039425">
    <property type="entry name" value="RNA_pol_sigma-70-like"/>
</dbReference>
<evidence type="ECO:0000313" key="8">
    <source>
        <dbReference type="EMBL" id="MBQ0825944.1"/>
    </source>
</evidence>
<feature type="domain" description="RNA polymerase sigma-70 region 2" evidence="7">
    <location>
        <begin position="49"/>
        <end position="116"/>
    </location>
</feature>
<dbReference type="AlphaFoldDB" id="A0A940XK11"/>
<dbReference type="GO" id="GO:0003677">
    <property type="term" value="F:DNA binding"/>
    <property type="evidence" value="ECO:0007669"/>
    <property type="project" value="UniProtKB-KW"/>
</dbReference>
<dbReference type="SUPFAM" id="SSF88946">
    <property type="entry name" value="Sigma2 domain of RNA polymerase sigma factors"/>
    <property type="match status" value="1"/>
</dbReference>
<dbReference type="EMBL" id="JAGPNL010000001">
    <property type="protein sequence ID" value="MBQ0825944.1"/>
    <property type="molecule type" value="Genomic_DNA"/>
</dbReference>
<dbReference type="GO" id="GO:0016987">
    <property type="term" value="F:sigma factor activity"/>
    <property type="evidence" value="ECO:0007669"/>
    <property type="project" value="UniProtKB-KW"/>
</dbReference>
<dbReference type="InterPro" id="IPR013325">
    <property type="entry name" value="RNA_pol_sigma_r2"/>
</dbReference>
<evidence type="ECO:0000256" key="6">
    <source>
        <dbReference type="SAM" id="MobiDB-lite"/>
    </source>
</evidence>
<reference evidence="8" key="1">
    <citation type="submission" date="2021-04" db="EMBL/GenBank/DDBJ databases">
        <title>Genome seq and assembly of Streptomyces sp. RG38.</title>
        <authorList>
            <person name="Chhetri G."/>
        </authorList>
    </citation>
    <scope>NUCLEOTIDE SEQUENCE</scope>
    <source>
        <strain evidence="8">RG38</strain>
    </source>
</reference>
<dbReference type="Proteomes" id="UP000677875">
    <property type="component" value="Unassembled WGS sequence"/>
</dbReference>
<evidence type="ECO:0000256" key="3">
    <source>
        <dbReference type="ARBA" id="ARBA00023082"/>
    </source>
</evidence>
<dbReference type="InterPro" id="IPR014284">
    <property type="entry name" value="RNA_pol_sigma-70_dom"/>
</dbReference>
<dbReference type="Gene3D" id="1.10.1740.10">
    <property type="match status" value="1"/>
</dbReference>
<name>A0A940XK11_9ACTN</name>
<dbReference type="PANTHER" id="PTHR43133:SF8">
    <property type="entry name" value="RNA POLYMERASE SIGMA FACTOR HI_1459-RELATED"/>
    <property type="match status" value="1"/>
</dbReference>
<keyword evidence="2" id="KW-0805">Transcription regulation</keyword>
<evidence type="ECO:0000256" key="2">
    <source>
        <dbReference type="ARBA" id="ARBA00023015"/>
    </source>
</evidence>
<protein>
    <submittedName>
        <fullName evidence="8">Sigma-70 family RNA polymerase sigma factor</fullName>
    </submittedName>
</protein>
<evidence type="ECO:0000256" key="5">
    <source>
        <dbReference type="ARBA" id="ARBA00023163"/>
    </source>
</evidence>